<keyword evidence="2" id="KW-1185">Reference proteome</keyword>
<evidence type="ECO:0000313" key="2">
    <source>
        <dbReference type="Proteomes" id="UP000595970"/>
    </source>
</evidence>
<accession>A0A7S6HSE8</accession>
<dbReference type="EMBL" id="MT740748">
    <property type="protein sequence ID" value="QOC54770.1"/>
    <property type="molecule type" value="Genomic_DNA"/>
</dbReference>
<protein>
    <submittedName>
        <fullName evidence="1">Non-contractile tail tubular protein</fullName>
    </submittedName>
</protein>
<organism evidence="1 2">
    <name type="scientific">Aeromonas phage T7-Ah</name>
    <dbReference type="NCBI Taxonomy" id="2759196"/>
    <lineage>
        <taxon>Viruses</taxon>
        <taxon>Duplodnaviria</taxon>
        <taxon>Heunggongvirae</taxon>
        <taxon>Uroviricota</taxon>
        <taxon>Caudoviricetes</taxon>
        <taxon>Autographivirales</taxon>
        <taxon>Autotranscriptaviridae</taxon>
        <taxon>Studiervirinae</taxon>
        <taxon>Armandvirus</taxon>
        <taxon>Armandvirus T7Ah</taxon>
    </lineage>
</organism>
<sequence length="197" mass="22334">MADFNPFESNWAYQAELEAVNDILGAIGESPVNTLEGDANVDVVNARRILAQVNRLEQARGWTFNIEEEAVLTPDVYSGLIPFMNSYLRLDGSDGTNYMNRSGYVYDKDNKTDRFTGPITVNLIELKTFDEMPEVFKRYIVTKAAKKFNIQFFGDGDVDTTLSNDLIDLTQMINEYELDYGGFNAFQDPYLSSAIQR</sequence>
<dbReference type="Pfam" id="PF17212">
    <property type="entry name" value="Tube"/>
    <property type="match status" value="1"/>
</dbReference>
<name>A0A7S6HSE8_9CAUD</name>
<proteinExistence type="predicted"/>
<evidence type="ECO:0000313" key="1">
    <source>
        <dbReference type="EMBL" id="QOC54770.1"/>
    </source>
</evidence>
<reference evidence="1 2" key="1">
    <citation type="journal article" date="2021" name="Arch.">
        <title>Characterization of bacteriophage T7-Ah reveals its lytic activity against a subset of both mesophilic and psychrophilic Aeromonas salmonicida strains.</title>
        <authorList>
            <person name="Leduc G.R."/>
            <person name="Paquet V.E."/>
            <person name="Vincent A.T."/>
            <person name="Charette S.J."/>
        </authorList>
    </citation>
    <scope>NUCLEOTIDE SEQUENCE [LARGE SCALE GENOMIC DNA]</scope>
</reference>
<dbReference type="InterPro" id="IPR033767">
    <property type="entry name" value="Tail_Gp11"/>
</dbReference>
<dbReference type="Proteomes" id="UP000595970">
    <property type="component" value="Segment"/>
</dbReference>